<dbReference type="EMBL" id="CP059735">
    <property type="protein sequence ID" value="WDE00446.1"/>
    <property type="molecule type" value="Genomic_DNA"/>
</dbReference>
<feature type="transmembrane region" description="Helical" evidence="7">
    <location>
        <begin position="368"/>
        <end position="387"/>
    </location>
</feature>
<dbReference type="Pfam" id="PF12704">
    <property type="entry name" value="MacB_PCD"/>
    <property type="match status" value="1"/>
</dbReference>
<feature type="transmembrane region" description="Helical" evidence="7">
    <location>
        <begin position="20"/>
        <end position="39"/>
    </location>
</feature>
<reference evidence="10 11" key="1">
    <citation type="journal article" date="2015" name="Genome Announc.">
        <title>Draft Genome Sequences of Marine Isolates of Thalassomonas viridans and Thalassomonas actiniarum.</title>
        <authorList>
            <person name="Olonade I."/>
            <person name="van Zyl L.J."/>
            <person name="Trindade M."/>
        </authorList>
    </citation>
    <scope>NUCLEOTIDE SEQUENCE [LARGE SCALE GENOMIC DNA]</scope>
    <source>
        <strain evidence="10 11">A5K-106</strain>
    </source>
</reference>
<keyword evidence="11" id="KW-1185">Reference proteome</keyword>
<dbReference type="AlphaFoldDB" id="A0AAE9YSJ3"/>
<dbReference type="GO" id="GO:0022857">
    <property type="term" value="F:transmembrane transporter activity"/>
    <property type="evidence" value="ECO:0007669"/>
    <property type="project" value="TreeGrafter"/>
</dbReference>
<organism evidence="10 11">
    <name type="scientific">Thalassomonas actiniarum</name>
    <dbReference type="NCBI Taxonomy" id="485447"/>
    <lineage>
        <taxon>Bacteria</taxon>
        <taxon>Pseudomonadati</taxon>
        <taxon>Pseudomonadota</taxon>
        <taxon>Gammaproteobacteria</taxon>
        <taxon>Alteromonadales</taxon>
        <taxon>Colwelliaceae</taxon>
        <taxon>Thalassomonas</taxon>
    </lineage>
</organism>
<dbReference type="InterPro" id="IPR050250">
    <property type="entry name" value="Macrolide_Exporter_MacB"/>
</dbReference>
<evidence type="ECO:0000259" key="8">
    <source>
        <dbReference type="Pfam" id="PF02687"/>
    </source>
</evidence>
<comment type="similarity">
    <text evidence="6">Belongs to the ABC-4 integral membrane protein family.</text>
</comment>
<feature type="transmembrane region" description="Helical" evidence="7">
    <location>
        <begin position="279"/>
        <end position="302"/>
    </location>
</feature>
<dbReference type="Pfam" id="PF02687">
    <property type="entry name" value="FtsX"/>
    <property type="match status" value="1"/>
</dbReference>
<dbReference type="RefSeq" id="WP_044830626.1">
    <property type="nucleotide sequence ID" value="NZ_CP059735.1"/>
</dbReference>
<feature type="domain" description="ABC3 transporter permease C-terminal" evidence="8">
    <location>
        <begin position="287"/>
        <end position="397"/>
    </location>
</feature>
<keyword evidence="4 7" id="KW-1133">Transmembrane helix</keyword>
<feature type="transmembrane region" description="Helical" evidence="7">
    <location>
        <begin position="334"/>
        <end position="356"/>
    </location>
</feature>
<evidence type="ECO:0000256" key="2">
    <source>
        <dbReference type="ARBA" id="ARBA00022475"/>
    </source>
</evidence>
<dbReference type="KEGG" id="tact:SG35_007340"/>
<evidence type="ECO:0000256" key="3">
    <source>
        <dbReference type="ARBA" id="ARBA00022692"/>
    </source>
</evidence>
<comment type="subcellular location">
    <subcellularLocation>
        <location evidence="1">Cell membrane</location>
        <topology evidence="1">Multi-pass membrane protein</topology>
    </subcellularLocation>
</comment>
<evidence type="ECO:0000259" key="9">
    <source>
        <dbReference type="Pfam" id="PF12704"/>
    </source>
</evidence>
<keyword evidence="2" id="KW-1003">Cell membrane</keyword>
<evidence type="ECO:0000256" key="4">
    <source>
        <dbReference type="ARBA" id="ARBA00022989"/>
    </source>
</evidence>
<proteinExistence type="inferred from homology"/>
<evidence type="ECO:0000256" key="5">
    <source>
        <dbReference type="ARBA" id="ARBA00023136"/>
    </source>
</evidence>
<sequence>MNLKALVKSLLLRKFTSGLLILQLAITLALVVNSVILALDTRESLSRDTGMDNENILLVSLHPTSGNYRDFNYYRSVVAEDLSQLARLPGVKSVSAMNQLPLRPRGALRNVHDLDNPEQERTDTYLQDVKVFFGNENLADALGLSLLEGRYLNQSDQRDFGSDERPNIVISQSLKQSLYGDNPAIGQETNRGRIVGVIRDITFNPTLPEDKQYAVFDNTLMEYVYVARYYVLSVEPGQMSSVRNQVSDTILAVQPERDIFRVFTMAEHLKRFYRDDQGLADLFLLLCGLMLLVTAISSYAYAQFHISRQKKYIGIRRALGARKRDILLYVLTENALNCGLGCLLGMVTVIGFNVLLSQYIDLSKPEPLLFLLACGIMFIAGLVATWLPAVSTSNIPPVIATRTV</sequence>
<dbReference type="Proteomes" id="UP000032568">
    <property type="component" value="Chromosome"/>
</dbReference>
<dbReference type="PANTHER" id="PTHR30572:SF4">
    <property type="entry name" value="ABC TRANSPORTER PERMEASE YTRF"/>
    <property type="match status" value="1"/>
</dbReference>
<keyword evidence="5 7" id="KW-0472">Membrane</keyword>
<evidence type="ECO:0000256" key="7">
    <source>
        <dbReference type="SAM" id="Phobius"/>
    </source>
</evidence>
<dbReference type="GO" id="GO:0005886">
    <property type="term" value="C:plasma membrane"/>
    <property type="evidence" value="ECO:0007669"/>
    <property type="project" value="UniProtKB-SubCell"/>
</dbReference>
<keyword evidence="3 7" id="KW-0812">Transmembrane</keyword>
<evidence type="ECO:0000256" key="1">
    <source>
        <dbReference type="ARBA" id="ARBA00004651"/>
    </source>
</evidence>
<evidence type="ECO:0000256" key="6">
    <source>
        <dbReference type="ARBA" id="ARBA00038076"/>
    </source>
</evidence>
<name>A0AAE9YSJ3_9GAMM</name>
<dbReference type="InterPro" id="IPR003838">
    <property type="entry name" value="ABC3_permease_C"/>
</dbReference>
<accession>A0AAE9YSJ3</accession>
<gene>
    <name evidence="10" type="ORF">SG35_007340</name>
</gene>
<dbReference type="PANTHER" id="PTHR30572">
    <property type="entry name" value="MEMBRANE COMPONENT OF TRANSPORTER-RELATED"/>
    <property type="match status" value="1"/>
</dbReference>
<reference evidence="10 11" key="2">
    <citation type="journal article" date="2022" name="Mar. Drugs">
        <title>Bioassay-Guided Fractionation Leads to the Detection of Cholic Acid Generated by the Rare Thalassomonas sp.</title>
        <authorList>
            <person name="Pheiffer F."/>
            <person name="Schneider Y.K."/>
            <person name="Hansen E.H."/>
            <person name="Andersen J.H."/>
            <person name="Isaksson J."/>
            <person name="Busche T."/>
            <person name="R C."/>
            <person name="Kalinowski J."/>
            <person name="Zyl L.V."/>
            <person name="Trindade M."/>
        </authorList>
    </citation>
    <scope>NUCLEOTIDE SEQUENCE [LARGE SCALE GENOMIC DNA]</scope>
    <source>
        <strain evidence="10 11">A5K-106</strain>
    </source>
</reference>
<evidence type="ECO:0000313" key="10">
    <source>
        <dbReference type="EMBL" id="WDE00446.1"/>
    </source>
</evidence>
<dbReference type="InterPro" id="IPR025857">
    <property type="entry name" value="MacB_PCD"/>
</dbReference>
<evidence type="ECO:0000313" key="11">
    <source>
        <dbReference type="Proteomes" id="UP000032568"/>
    </source>
</evidence>
<protein>
    <submittedName>
        <fullName evidence="10">ABC transporter permease</fullName>
    </submittedName>
</protein>
<feature type="domain" description="MacB-like periplasmic core" evidence="9">
    <location>
        <begin position="18"/>
        <end position="245"/>
    </location>
</feature>